<dbReference type="EMBL" id="WTPW01000111">
    <property type="protein sequence ID" value="KAF0546381.1"/>
    <property type="molecule type" value="Genomic_DNA"/>
</dbReference>
<feature type="domain" description="Nop" evidence="9">
    <location>
        <begin position="285"/>
        <end position="405"/>
    </location>
</feature>
<dbReference type="Gene3D" id="1.10.287.4070">
    <property type="match status" value="1"/>
</dbReference>
<evidence type="ECO:0000256" key="6">
    <source>
        <dbReference type="ARBA" id="ARBA00023274"/>
    </source>
</evidence>
<evidence type="ECO:0000256" key="7">
    <source>
        <dbReference type="ARBA" id="ARBA00024837"/>
    </source>
</evidence>
<feature type="compositionally biased region" description="Basic and acidic residues" evidence="8">
    <location>
        <begin position="765"/>
        <end position="816"/>
    </location>
</feature>
<evidence type="ECO:0000256" key="5">
    <source>
        <dbReference type="ARBA" id="ARBA00023242"/>
    </source>
</evidence>
<feature type="compositionally biased region" description="Basic and acidic residues" evidence="8">
    <location>
        <begin position="573"/>
        <end position="591"/>
    </location>
</feature>
<dbReference type="InterPro" id="IPR012974">
    <property type="entry name" value="NOP58/56_N"/>
</dbReference>
<feature type="compositionally biased region" description="Acidic residues" evidence="8">
    <location>
        <begin position="453"/>
        <end position="471"/>
    </location>
</feature>
<feature type="compositionally biased region" description="Basic and acidic residues" evidence="8">
    <location>
        <begin position="547"/>
        <end position="565"/>
    </location>
</feature>
<dbReference type="Pfam" id="PF01798">
    <property type="entry name" value="Nop"/>
    <property type="match status" value="1"/>
</dbReference>
<dbReference type="Gene3D" id="1.10.246.90">
    <property type="entry name" value="Nop domain"/>
    <property type="match status" value="1"/>
</dbReference>
<dbReference type="InterPro" id="IPR036070">
    <property type="entry name" value="Nop_dom_sf"/>
</dbReference>
<proteinExistence type="inferred from homology"/>
<dbReference type="Pfam" id="PF08156">
    <property type="entry name" value="NOP5NT"/>
    <property type="match status" value="1"/>
</dbReference>
<keyword evidence="4" id="KW-0690">Ribosome biogenesis</keyword>
<evidence type="ECO:0000256" key="8">
    <source>
        <dbReference type="SAM" id="MobiDB-lite"/>
    </source>
</evidence>
<name>A0A8H4AZB8_GIGMA</name>
<dbReference type="InterPro" id="IPR002687">
    <property type="entry name" value="Nop_dom"/>
</dbReference>
<protein>
    <recommendedName>
        <fullName evidence="3">Nucleolar protein 58</fullName>
    </recommendedName>
</protein>
<dbReference type="PANTHER" id="PTHR10894">
    <property type="entry name" value="NUCLEOLAR PROTEIN 5 NUCLEOLAR PROTEIN NOP5 NOP58"/>
    <property type="match status" value="1"/>
</dbReference>
<evidence type="ECO:0000256" key="2">
    <source>
        <dbReference type="ARBA" id="ARBA00009211"/>
    </source>
</evidence>
<accession>A0A8H4AZB8</accession>
<dbReference type="GO" id="GO:0030515">
    <property type="term" value="F:snoRNA binding"/>
    <property type="evidence" value="ECO:0007669"/>
    <property type="project" value="InterPro"/>
</dbReference>
<dbReference type="GO" id="GO:0031428">
    <property type="term" value="C:box C/D methylation guide snoRNP complex"/>
    <property type="evidence" value="ECO:0007669"/>
    <property type="project" value="InterPro"/>
</dbReference>
<evidence type="ECO:0000256" key="1">
    <source>
        <dbReference type="ARBA" id="ARBA00004604"/>
    </source>
</evidence>
<comment type="caution">
    <text evidence="10">The sequence shown here is derived from an EMBL/GenBank/DDBJ whole genome shotgun (WGS) entry which is preliminary data.</text>
</comment>
<dbReference type="AlphaFoldDB" id="A0A8H4AZB8"/>
<dbReference type="InterPro" id="IPR045056">
    <property type="entry name" value="Nop56/Nop58"/>
</dbReference>
<dbReference type="Proteomes" id="UP000439903">
    <property type="component" value="Unassembled WGS sequence"/>
</dbReference>
<comment type="function">
    <text evidence="7">Required for pre-18S rRNA processing. May bind microtubules.</text>
</comment>
<dbReference type="GO" id="GO:0042254">
    <property type="term" value="P:ribosome biogenesis"/>
    <property type="evidence" value="ECO:0007669"/>
    <property type="project" value="UniProtKB-KW"/>
</dbReference>
<dbReference type="PANTHER" id="PTHR10894:SF1">
    <property type="entry name" value="NUCLEOLAR PROTEIN 58"/>
    <property type="match status" value="1"/>
</dbReference>
<dbReference type="SMART" id="SM00931">
    <property type="entry name" value="NOSIC"/>
    <property type="match status" value="1"/>
</dbReference>
<dbReference type="FunFam" id="1.10.246.90:FF:000003">
    <property type="entry name" value="Nucleolar protein 58"/>
    <property type="match status" value="1"/>
</dbReference>
<keyword evidence="5" id="KW-0539">Nucleus</keyword>
<feature type="compositionally biased region" description="Basic residues" evidence="8">
    <location>
        <begin position="817"/>
        <end position="827"/>
    </location>
</feature>
<feature type="compositionally biased region" description="Basic and acidic residues" evidence="8">
    <location>
        <begin position="665"/>
        <end position="675"/>
    </location>
</feature>
<dbReference type="OrthoDB" id="6780543at2759"/>
<organism evidence="10 11">
    <name type="scientific">Gigaspora margarita</name>
    <dbReference type="NCBI Taxonomy" id="4874"/>
    <lineage>
        <taxon>Eukaryota</taxon>
        <taxon>Fungi</taxon>
        <taxon>Fungi incertae sedis</taxon>
        <taxon>Mucoromycota</taxon>
        <taxon>Glomeromycotina</taxon>
        <taxon>Glomeromycetes</taxon>
        <taxon>Diversisporales</taxon>
        <taxon>Gigasporaceae</taxon>
        <taxon>Gigaspora</taxon>
    </lineage>
</organism>
<comment type="similarity">
    <text evidence="2">Belongs to the NOP5/NOP56 family.</text>
</comment>
<evidence type="ECO:0000256" key="3">
    <source>
        <dbReference type="ARBA" id="ARBA00020379"/>
    </source>
</evidence>
<sequence>MLVLFETAAGYALFEVLNEGKLENPEELWKEFDTPQNANKAIKLKSFKKFENMASAVSSISDISEGKLSDDLSNFLKETINETSIKTEKLIVADPKLGASINKKLGIQVLSEKIVMDLYRGIRENLDSLITGMNSEDISSMALGLSHSLSRHKLKFSPDKVDTMIIQAIGLLDDLDKELNTYAMRVKEWYGWHFPEMSKIVVDNLAYAKVVKAMGFRSNAQECDLSDILPEDLEKEVKEAAEISMGTEISDEDINNIIMGCDQVISLTSYRTELYDYLKSRMLAIAPNLTTIVGELVGARLISHAGSLINLAKHPSSTVQILGAEKALFRALKTKNATPKYGLIYHASLVGQASAKNKGKVARLVASKSSLATRFDAIADEKDVMAELGNNCRKMIETRLRFLEKGSVPVTTTDKRKKQQKFELISTKPSYSSYADIANEPVEAGPSGTKAEESDDSDESDDSQMDIETEDTTNVPLSKSEGKKPVKQREIKEQPMQIDEPAASDIKKEKKKKEKKKKDSKKQETVEKPDVPEESEVKKEKKKKDSKKQEPVEKPDVPEESEVKKEKKKKDSKKQESVEKLDVPEESEVKKEKKKKKPKTETEEHEKKKLKTETEEHEKKKRKEEKVSSSSKEKVETPHEGETSKESKKAAKKKKAAEEQTTSTEKLKTPEEPKKSEKKKKKIEGEQSVEAGPSTEMLETPEEPKKSEKKKKKAVEKPEISEEPKKSEISEEPKKSEKKKEKSSKKRKSSETEEIIAEQSVEPVEPAKPEKSKKLKVSKDKSVKVEEEPKKSKGKQKEEEPVKAESSKVEQKSKEKKEKKKKKEKEK</sequence>
<evidence type="ECO:0000313" key="10">
    <source>
        <dbReference type="EMBL" id="KAF0546381.1"/>
    </source>
</evidence>
<feature type="compositionally biased region" description="Basic and acidic residues" evidence="8">
    <location>
        <begin position="521"/>
        <end position="539"/>
    </location>
</feature>
<keyword evidence="11" id="KW-1185">Reference proteome</keyword>
<feature type="compositionally biased region" description="Basic residues" evidence="8">
    <location>
        <begin position="509"/>
        <end position="520"/>
    </location>
</feature>
<feature type="compositionally biased region" description="Basic and acidic residues" evidence="8">
    <location>
        <begin position="715"/>
        <end position="740"/>
    </location>
</feature>
<feature type="compositionally biased region" description="Basic and acidic residues" evidence="8">
    <location>
        <begin position="599"/>
        <end position="649"/>
    </location>
</feature>
<evidence type="ECO:0000313" key="11">
    <source>
        <dbReference type="Proteomes" id="UP000439903"/>
    </source>
</evidence>
<keyword evidence="6" id="KW-0687">Ribonucleoprotein</keyword>
<feature type="region of interest" description="Disordered" evidence="8">
    <location>
        <begin position="434"/>
        <end position="827"/>
    </location>
</feature>
<reference evidence="10 11" key="1">
    <citation type="journal article" date="2019" name="Environ. Microbiol.">
        <title>At the nexus of three kingdoms: the genome of the mycorrhizal fungus Gigaspora margarita provides insights into plant, endobacterial and fungal interactions.</title>
        <authorList>
            <person name="Venice F."/>
            <person name="Ghignone S."/>
            <person name="Salvioli di Fossalunga A."/>
            <person name="Amselem J."/>
            <person name="Novero M."/>
            <person name="Xianan X."/>
            <person name="Sedzielewska Toro K."/>
            <person name="Morin E."/>
            <person name="Lipzen A."/>
            <person name="Grigoriev I.V."/>
            <person name="Henrissat B."/>
            <person name="Martin F.M."/>
            <person name="Bonfante P."/>
        </authorList>
    </citation>
    <scope>NUCLEOTIDE SEQUENCE [LARGE SCALE GENOMIC DNA]</scope>
    <source>
        <strain evidence="10 11">BEG34</strain>
    </source>
</reference>
<dbReference type="SUPFAM" id="SSF89124">
    <property type="entry name" value="Nop domain"/>
    <property type="match status" value="1"/>
</dbReference>
<dbReference type="GO" id="GO:0032040">
    <property type="term" value="C:small-subunit processome"/>
    <property type="evidence" value="ECO:0007669"/>
    <property type="project" value="InterPro"/>
</dbReference>
<dbReference type="PROSITE" id="PS51358">
    <property type="entry name" value="NOP"/>
    <property type="match status" value="1"/>
</dbReference>
<dbReference type="FunFam" id="1.10.287.4070:FF:000001">
    <property type="entry name" value="Probable Nucleolar protein 58"/>
    <property type="match status" value="1"/>
</dbReference>
<gene>
    <name evidence="10" type="ORF">F8M41_001312</name>
</gene>
<comment type="subcellular location">
    <subcellularLocation>
        <location evidence="1">Nucleus</location>
        <location evidence="1">Nucleolus</location>
    </subcellularLocation>
</comment>
<dbReference type="InterPro" id="IPR042239">
    <property type="entry name" value="Nop_C"/>
</dbReference>
<evidence type="ECO:0000259" key="9">
    <source>
        <dbReference type="PROSITE" id="PS51358"/>
    </source>
</evidence>
<evidence type="ECO:0000256" key="4">
    <source>
        <dbReference type="ARBA" id="ARBA00022517"/>
    </source>
</evidence>
<feature type="compositionally biased region" description="Basic and acidic residues" evidence="8">
    <location>
        <begin position="480"/>
        <end position="493"/>
    </location>
</feature>
<dbReference type="InterPro" id="IPR012976">
    <property type="entry name" value="NOSIC"/>
</dbReference>